<comment type="cofactor">
    <cofactor evidence="2">
        <name>pyridoxal 5'-phosphate</name>
        <dbReference type="ChEBI" id="CHEBI:597326"/>
    </cofactor>
</comment>
<dbReference type="PROSITE" id="PS00165">
    <property type="entry name" value="DEHYDRATASE_SER_THR"/>
    <property type="match status" value="1"/>
</dbReference>
<evidence type="ECO:0000256" key="3">
    <source>
        <dbReference type="ARBA" id="ARBA00001936"/>
    </source>
</evidence>
<dbReference type="EMBL" id="JBHSJE010000029">
    <property type="protein sequence ID" value="MFC4983705.1"/>
    <property type="molecule type" value="Genomic_DNA"/>
</dbReference>
<sequence>MTAAGVRLAADEVRAAAERIRGPVRRTPLLSADGLLGPPSPSGLLLKAEHLQHGGSFKARGAANAMLGRAAGAVVAGSSGNHGIAVAALARRTGAEATVVMAAGAGRAKADAIRALGARVLTVEGGVAARDQLARQLAADTGALLVPSSDDEHVVAGQGTVALEILEEEPDLDLLFVPVGGGGLLAGSCLAADLTGRPRRPVRIIGVEPREARRYAVSVAAGRPVELSASRTVADGLRGQRPGEVIFPIVQRRVDELIAVDDEEVLGAMELLHRAGVPAEPSGSVALAGALQRGFRGRTAVVISGGNSPSALAAMGVAAGSAAGPGPHSAPPLVPSPATYSRPTSLSALPSPSTMSKESL</sequence>
<dbReference type="PANTHER" id="PTHR43050:SF1">
    <property type="entry name" value="SERINE RACEMASE"/>
    <property type="match status" value="1"/>
</dbReference>
<dbReference type="PANTHER" id="PTHR43050">
    <property type="entry name" value="SERINE / THREONINE RACEMASE FAMILY MEMBER"/>
    <property type="match status" value="1"/>
</dbReference>
<reference evidence="10" key="1">
    <citation type="journal article" date="2019" name="Int. J. Syst. Evol. Microbiol.">
        <title>The Global Catalogue of Microorganisms (GCM) 10K type strain sequencing project: providing services to taxonomists for standard genome sequencing and annotation.</title>
        <authorList>
            <consortium name="The Broad Institute Genomics Platform"/>
            <consortium name="The Broad Institute Genome Sequencing Center for Infectious Disease"/>
            <person name="Wu L."/>
            <person name="Ma J."/>
        </authorList>
    </citation>
    <scope>NUCLEOTIDE SEQUENCE [LARGE SCALE GENOMIC DNA]</scope>
    <source>
        <strain evidence="10">ICMP 257</strain>
    </source>
</reference>
<evidence type="ECO:0000256" key="7">
    <source>
        <dbReference type="SAM" id="MobiDB-lite"/>
    </source>
</evidence>
<evidence type="ECO:0000256" key="1">
    <source>
        <dbReference type="ARBA" id="ARBA00001913"/>
    </source>
</evidence>
<dbReference type="Pfam" id="PF00291">
    <property type="entry name" value="PALP"/>
    <property type="match status" value="1"/>
</dbReference>
<dbReference type="InterPro" id="IPR000634">
    <property type="entry name" value="Ser/Thr_deHydtase_PyrdxlP-BS"/>
</dbReference>
<evidence type="ECO:0000256" key="4">
    <source>
        <dbReference type="ARBA" id="ARBA00001946"/>
    </source>
</evidence>
<evidence type="ECO:0000256" key="6">
    <source>
        <dbReference type="ARBA" id="ARBA00022898"/>
    </source>
</evidence>
<accession>A0ABV9VKT5</accession>
<dbReference type="InterPro" id="IPR001926">
    <property type="entry name" value="TrpB-like_PALP"/>
</dbReference>
<dbReference type="Proteomes" id="UP001595908">
    <property type="component" value="Unassembled WGS sequence"/>
</dbReference>
<dbReference type="RefSeq" id="WP_078598560.1">
    <property type="nucleotide sequence ID" value="NZ_JBHSJE010000029.1"/>
</dbReference>
<evidence type="ECO:0000313" key="10">
    <source>
        <dbReference type="Proteomes" id="UP001595908"/>
    </source>
</evidence>
<feature type="compositionally biased region" description="Low complexity" evidence="7">
    <location>
        <begin position="341"/>
        <end position="360"/>
    </location>
</feature>
<protein>
    <submittedName>
        <fullName evidence="9">Threonine/serine dehydratase</fullName>
    </submittedName>
</protein>
<evidence type="ECO:0000259" key="8">
    <source>
        <dbReference type="Pfam" id="PF00291"/>
    </source>
</evidence>
<comment type="cofactor">
    <cofactor evidence="3">
        <name>Mn(2+)</name>
        <dbReference type="ChEBI" id="CHEBI:29035"/>
    </cofactor>
</comment>
<dbReference type="GeneID" id="31237723"/>
<dbReference type="InterPro" id="IPR036052">
    <property type="entry name" value="TrpB-like_PALP_sf"/>
</dbReference>
<dbReference type="CDD" id="cd01562">
    <property type="entry name" value="Thr-dehyd"/>
    <property type="match status" value="1"/>
</dbReference>
<organism evidence="9 10">
    <name type="scientific">Streptomyces atroolivaceus</name>
    <dbReference type="NCBI Taxonomy" id="66869"/>
    <lineage>
        <taxon>Bacteria</taxon>
        <taxon>Bacillati</taxon>
        <taxon>Actinomycetota</taxon>
        <taxon>Actinomycetes</taxon>
        <taxon>Kitasatosporales</taxon>
        <taxon>Streptomycetaceae</taxon>
        <taxon>Streptomyces</taxon>
    </lineage>
</organism>
<name>A0ABV9VKT5_STRAZ</name>
<evidence type="ECO:0000256" key="5">
    <source>
        <dbReference type="ARBA" id="ARBA00022842"/>
    </source>
</evidence>
<keyword evidence="6" id="KW-0663">Pyridoxal phosphate</keyword>
<keyword evidence="5" id="KW-0460">Magnesium</keyword>
<feature type="region of interest" description="Disordered" evidence="7">
    <location>
        <begin position="319"/>
        <end position="360"/>
    </location>
</feature>
<keyword evidence="10" id="KW-1185">Reference proteome</keyword>
<comment type="cofactor">
    <cofactor evidence="1">
        <name>Ca(2+)</name>
        <dbReference type="ChEBI" id="CHEBI:29108"/>
    </cofactor>
</comment>
<dbReference type="Gene3D" id="3.40.50.1100">
    <property type="match status" value="2"/>
</dbReference>
<feature type="domain" description="Tryptophan synthase beta chain-like PALP" evidence="8">
    <location>
        <begin position="21"/>
        <end position="303"/>
    </location>
</feature>
<dbReference type="SUPFAM" id="SSF53686">
    <property type="entry name" value="Tryptophan synthase beta subunit-like PLP-dependent enzymes"/>
    <property type="match status" value="1"/>
</dbReference>
<evidence type="ECO:0000256" key="2">
    <source>
        <dbReference type="ARBA" id="ARBA00001933"/>
    </source>
</evidence>
<gene>
    <name evidence="9" type="ORF">ACFPL4_36255</name>
</gene>
<comment type="cofactor">
    <cofactor evidence="4">
        <name>Mg(2+)</name>
        <dbReference type="ChEBI" id="CHEBI:18420"/>
    </cofactor>
</comment>
<evidence type="ECO:0000313" key="9">
    <source>
        <dbReference type="EMBL" id="MFC4983705.1"/>
    </source>
</evidence>
<proteinExistence type="predicted"/>
<comment type="caution">
    <text evidence="9">The sequence shown here is derived from an EMBL/GenBank/DDBJ whole genome shotgun (WGS) entry which is preliminary data.</text>
</comment>